<protein>
    <recommendedName>
        <fullName evidence="6">Molybdopterin molybdenumtransferase</fullName>
        <ecNumber evidence="6">2.10.1.1</ecNumber>
    </recommendedName>
</protein>
<dbReference type="SMART" id="SM00852">
    <property type="entry name" value="MoCF_biosynth"/>
    <property type="match status" value="1"/>
</dbReference>
<evidence type="ECO:0000259" key="7">
    <source>
        <dbReference type="SMART" id="SM00852"/>
    </source>
</evidence>
<comment type="pathway">
    <text evidence="2 6">Cofactor biosynthesis; molybdopterin biosynthesis.</text>
</comment>
<accession>A0ABM8B2J4</accession>
<dbReference type="InterPro" id="IPR008284">
    <property type="entry name" value="MoCF_biosynth_CS"/>
</dbReference>
<keyword evidence="4 6" id="KW-0501">Molybdenum cofactor biosynthesis</keyword>
<dbReference type="InterPro" id="IPR036425">
    <property type="entry name" value="MoaB/Mog-like_dom_sf"/>
</dbReference>
<keyword evidence="9" id="KW-1185">Reference proteome</keyword>
<dbReference type="Gene3D" id="3.40.980.10">
    <property type="entry name" value="MoaB/Mog-like domain"/>
    <property type="match status" value="1"/>
</dbReference>
<dbReference type="InterPro" id="IPR036688">
    <property type="entry name" value="MoeA_C_domain_IV_sf"/>
</dbReference>
<dbReference type="EMBL" id="AP026709">
    <property type="protein sequence ID" value="BDQ37800.1"/>
    <property type="molecule type" value="Genomic_DNA"/>
</dbReference>
<evidence type="ECO:0000256" key="1">
    <source>
        <dbReference type="ARBA" id="ARBA00002901"/>
    </source>
</evidence>
<dbReference type="InterPro" id="IPR001453">
    <property type="entry name" value="MoaB/Mog_dom"/>
</dbReference>
<evidence type="ECO:0000313" key="9">
    <source>
        <dbReference type="Proteomes" id="UP001317742"/>
    </source>
</evidence>
<comment type="catalytic activity">
    <reaction evidence="5">
        <text>adenylyl-molybdopterin + molybdate = Mo-molybdopterin + AMP + H(+)</text>
        <dbReference type="Rhea" id="RHEA:35047"/>
        <dbReference type="ChEBI" id="CHEBI:15378"/>
        <dbReference type="ChEBI" id="CHEBI:36264"/>
        <dbReference type="ChEBI" id="CHEBI:62727"/>
        <dbReference type="ChEBI" id="CHEBI:71302"/>
        <dbReference type="ChEBI" id="CHEBI:456215"/>
        <dbReference type="EC" id="2.10.1.1"/>
    </reaction>
</comment>
<comment type="function">
    <text evidence="1 6">Catalyzes the insertion of molybdate into adenylated molybdopterin with the concomitant release of AMP.</text>
</comment>
<dbReference type="SUPFAM" id="SSF63882">
    <property type="entry name" value="MoeA N-terminal region -like"/>
    <property type="match status" value="1"/>
</dbReference>
<dbReference type="Proteomes" id="UP001317742">
    <property type="component" value="Chromosome"/>
</dbReference>
<name>A0ABM8B2J4_9BACT</name>
<dbReference type="EC" id="2.10.1.1" evidence="6"/>
<evidence type="ECO:0000256" key="4">
    <source>
        <dbReference type="ARBA" id="ARBA00023150"/>
    </source>
</evidence>
<dbReference type="RefSeq" id="WP_281760317.1">
    <property type="nucleotide sequence ID" value="NZ_AP026709.1"/>
</dbReference>
<reference evidence="8 9" key="1">
    <citation type="submission" date="2022-08" db="EMBL/GenBank/DDBJ databases">
        <title>Genome Sequence of the sulphate-reducing bacterium, Pseudodesulfovibrio sp. SYK.</title>
        <authorList>
            <person name="Kondo R."/>
            <person name="Kataoka T."/>
        </authorList>
    </citation>
    <scope>NUCLEOTIDE SEQUENCE [LARGE SCALE GENOMIC DNA]</scope>
    <source>
        <strain evidence="8 9">SYK</strain>
    </source>
</reference>
<dbReference type="InterPro" id="IPR005110">
    <property type="entry name" value="MoeA_linker/N"/>
</dbReference>
<keyword evidence="6" id="KW-0460">Magnesium</keyword>
<keyword evidence="6" id="KW-0808">Transferase</keyword>
<keyword evidence="6" id="KW-0479">Metal-binding</keyword>
<dbReference type="InterPro" id="IPR038987">
    <property type="entry name" value="MoeA-like"/>
</dbReference>
<feature type="domain" description="MoaB/Mog" evidence="7">
    <location>
        <begin position="182"/>
        <end position="319"/>
    </location>
</feature>
<dbReference type="InterPro" id="IPR036135">
    <property type="entry name" value="MoeA_linker/N_sf"/>
</dbReference>
<dbReference type="Gene3D" id="2.40.340.10">
    <property type="entry name" value="MoeA, C-terminal, domain IV"/>
    <property type="match status" value="1"/>
</dbReference>
<sequence length="403" mass="43081">MNSIISRQRALRDLLRQTRPMPPKETPPFEGVGKTTAETVNAVCQVPEHACSVRDGYALRTDDIERATVLKPVRLKVKQAIHAESRNPKSLGPGEAARVLTGGPVPDGADSVLAEENIEINGSFIVVREPVRKGWFVRAAGGEIDAGIRIAQQGQIISPQAAAVMTRTRTGLIKVHPKPTARLIALGSELIDPTIHDDPTRFPADNLVLQRGLFESSGVTVIDATVVPDNKSTLISLLNDTTLPELIVTTGGTGRSERDFAQTGALESGFTMLFEGVDIRPGRHVFAAVRDNTLLFGLPGPPAAGHACFHALILPVIRRLRGLPDQTEPLMARFTQGISARPGSEWLVQCTLKMQGSQLTATPLAGKEVPPMVGLSQANGLAILQSGDAILPGEEAEVVTTLF</sequence>
<evidence type="ECO:0000256" key="2">
    <source>
        <dbReference type="ARBA" id="ARBA00005046"/>
    </source>
</evidence>
<evidence type="ECO:0000313" key="8">
    <source>
        <dbReference type="EMBL" id="BDQ37800.1"/>
    </source>
</evidence>
<evidence type="ECO:0000256" key="5">
    <source>
        <dbReference type="ARBA" id="ARBA00047317"/>
    </source>
</evidence>
<proteinExistence type="inferred from homology"/>
<evidence type="ECO:0000256" key="3">
    <source>
        <dbReference type="ARBA" id="ARBA00010763"/>
    </source>
</evidence>
<evidence type="ECO:0000256" key="6">
    <source>
        <dbReference type="RuleBase" id="RU365090"/>
    </source>
</evidence>
<dbReference type="PANTHER" id="PTHR10192:SF5">
    <property type="entry name" value="GEPHYRIN"/>
    <property type="match status" value="1"/>
</dbReference>
<dbReference type="Gene3D" id="3.90.105.10">
    <property type="entry name" value="Molybdopterin biosynthesis moea protein, domain 2"/>
    <property type="match status" value="1"/>
</dbReference>
<dbReference type="Pfam" id="PF00994">
    <property type="entry name" value="MoCF_biosynth"/>
    <property type="match status" value="1"/>
</dbReference>
<dbReference type="PROSITE" id="PS01078">
    <property type="entry name" value="MOCF_BIOSYNTHESIS_1"/>
    <property type="match status" value="1"/>
</dbReference>
<dbReference type="Gene3D" id="2.170.190.11">
    <property type="entry name" value="Molybdopterin biosynthesis moea protein, domain 3"/>
    <property type="match status" value="1"/>
</dbReference>
<keyword evidence="6" id="KW-0500">Molybdenum</keyword>
<dbReference type="PANTHER" id="PTHR10192">
    <property type="entry name" value="MOLYBDOPTERIN BIOSYNTHESIS PROTEIN"/>
    <property type="match status" value="1"/>
</dbReference>
<dbReference type="CDD" id="cd00887">
    <property type="entry name" value="MoeA"/>
    <property type="match status" value="1"/>
</dbReference>
<dbReference type="SUPFAM" id="SSF53218">
    <property type="entry name" value="Molybdenum cofactor biosynthesis proteins"/>
    <property type="match status" value="1"/>
</dbReference>
<comment type="cofactor">
    <cofactor evidence="6">
        <name>Mg(2+)</name>
        <dbReference type="ChEBI" id="CHEBI:18420"/>
    </cofactor>
</comment>
<comment type="similarity">
    <text evidence="3 6">Belongs to the MoeA family.</text>
</comment>
<organism evidence="8 9">
    <name type="scientific">Pseudodesulfovibrio nedwellii</name>
    <dbReference type="NCBI Taxonomy" id="2973072"/>
    <lineage>
        <taxon>Bacteria</taxon>
        <taxon>Pseudomonadati</taxon>
        <taxon>Thermodesulfobacteriota</taxon>
        <taxon>Desulfovibrionia</taxon>
        <taxon>Desulfovibrionales</taxon>
        <taxon>Desulfovibrionaceae</taxon>
    </lineage>
</organism>
<dbReference type="Pfam" id="PF03453">
    <property type="entry name" value="MoeA_N"/>
    <property type="match status" value="1"/>
</dbReference>
<gene>
    <name evidence="8" type="ORF">SYK_21600</name>
</gene>